<evidence type="ECO:0000313" key="2">
    <source>
        <dbReference type="EMBL" id="CAG8533007.1"/>
    </source>
</evidence>
<keyword evidence="3" id="KW-1185">Reference proteome</keyword>
<evidence type="ECO:0000313" key="3">
    <source>
        <dbReference type="Proteomes" id="UP000789706"/>
    </source>
</evidence>
<feature type="region of interest" description="Disordered" evidence="1">
    <location>
        <begin position="348"/>
        <end position="378"/>
    </location>
</feature>
<dbReference type="OrthoDB" id="2428883at2759"/>
<feature type="compositionally biased region" description="Low complexity" evidence="1">
    <location>
        <begin position="202"/>
        <end position="211"/>
    </location>
</feature>
<dbReference type="AlphaFoldDB" id="A0A9N9AJU2"/>
<reference evidence="2" key="1">
    <citation type="submission" date="2021-06" db="EMBL/GenBank/DDBJ databases">
        <authorList>
            <person name="Kallberg Y."/>
            <person name="Tangrot J."/>
            <person name="Rosling A."/>
        </authorList>
    </citation>
    <scope>NUCLEOTIDE SEQUENCE</scope>
    <source>
        <strain evidence="2">AZ414A</strain>
    </source>
</reference>
<evidence type="ECO:0000256" key="1">
    <source>
        <dbReference type="SAM" id="MobiDB-lite"/>
    </source>
</evidence>
<feature type="compositionally biased region" description="Basic and acidic residues" evidence="1">
    <location>
        <begin position="410"/>
        <end position="433"/>
    </location>
</feature>
<dbReference type="Proteomes" id="UP000789706">
    <property type="component" value="Unassembled WGS sequence"/>
</dbReference>
<feature type="compositionally biased region" description="Acidic residues" evidence="1">
    <location>
        <begin position="276"/>
        <end position="285"/>
    </location>
</feature>
<gene>
    <name evidence="2" type="ORF">DEBURN_LOCUS6234</name>
</gene>
<feature type="region of interest" description="Disordered" evidence="1">
    <location>
        <begin position="275"/>
        <end position="306"/>
    </location>
</feature>
<feature type="compositionally biased region" description="Polar residues" evidence="1">
    <location>
        <begin position="157"/>
        <end position="166"/>
    </location>
</feature>
<feature type="compositionally biased region" description="Polar residues" evidence="1">
    <location>
        <begin position="122"/>
        <end position="139"/>
    </location>
</feature>
<feature type="region of interest" description="Disordered" evidence="1">
    <location>
        <begin position="90"/>
        <end position="244"/>
    </location>
</feature>
<protein>
    <submittedName>
        <fullName evidence="2">4604_t:CDS:1</fullName>
    </submittedName>
</protein>
<accession>A0A9N9AJU2</accession>
<feature type="compositionally biased region" description="Polar residues" evidence="1">
    <location>
        <begin position="292"/>
        <end position="302"/>
    </location>
</feature>
<name>A0A9N9AJU2_9GLOM</name>
<feature type="non-terminal residue" evidence="2">
    <location>
        <position position="584"/>
    </location>
</feature>
<feature type="compositionally biased region" description="Polar residues" evidence="1">
    <location>
        <begin position="356"/>
        <end position="374"/>
    </location>
</feature>
<feature type="region of interest" description="Disordered" evidence="1">
    <location>
        <begin position="410"/>
        <end position="446"/>
    </location>
</feature>
<feature type="region of interest" description="Disordered" evidence="1">
    <location>
        <begin position="543"/>
        <end position="572"/>
    </location>
</feature>
<dbReference type="EMBL" id="CAJVPK010000622">
    <property type="protein sequence ID" value="CAG8533007.1"/>
    <property type="molecule type" value="Genomic_DNA"/>
</dbReference>
<organism evidence="2 3">
    <name type="scientific">Diversispora eburnea</name>
    <dbReference type="NCBI Taxonomy" id="1213867"/>
    <lineage>
        <taxon>Eukaryota</taxon>
        <taxon>Fungi</taxon>
        <taxon>Fungi incertae sedis</taxon>
        <taxon>Mucoromycota</taxon>
        <taxon>Glomeromycotina</taxon>
        <taxon>Glomeromycetes</taxon>
        <taxon>Diversisporales</taxon>
        <taxon>Diversisporaceae</taxon>
        <taxon>Diversispora</taxon>
    </lineage>
</organism>
<sequence length="584" mass="66216">TIIKHGMFYNLPLIEMIIYVIKFQFQKKMAEKQKFHKVVYPVPPPIPEKTRKQIGEKVKSITVNGLSCSVDTESRQTNGYLSEGEVSSALSELSSSDHESSLDGWDNYQNSVADGLSENNEKNNQNGIDYSDNEQNLNFDCSDGDSIEPYYDHESPNENNNMNGVKSSKEVSESPFISSPLNDKKTNKSNTKPKRPPPEPPDYNNNNSKNNLEAGSIGGGGRNINESEDEKSINSADFEGTDDEYPSLNFIKSKIEEISKKKSGKWAILRDLQAENSEEPEQEQEPDAKSENGISTNISEKNSPPPKFKPFEVSLLINNKGKEDKPNGICLVLTSPIISNHERNDFRLFPNHTRNEPNNFSNYEKSETGPFSNHSRSELSPFPLYDRYEASLFSNLDRYESFLYSNHDRIDSGRFSNHERTDSGRFSNHERTDSNTSSFNRPDDDITAFHHQIPFSLKRYNEESSPPLGPLYKRPRPMSNGMHYSESLNHHNNSIYGPPPTGPSGMSGNGMMGRGREEPYPYYHRNDYRPNAPPPYIDRPGPYGRGHMNNNIPRRPSGTPASRPLTRPPDRPLRLNNFIYADIM</sequence>
<comment type="caution">
    <text evidence="2">The sequence shown here is derived from an EMBL/GenBank/DDBJ whole genome shotgun (WGS) entry which is preliminary data.</text>
</comment>
<proteinExistence type="predicted"/>